<sequence>MVKASTVRVVLSLAVTYGWHLRQLDVKNAFLNGILQEHVYMEQPPSYVDPRFPHHSCGYLFIHSPSPAAHHLPLTLHSAASLRICHQGFGIPQLFSWSRSHSHLDRFFSQLDQVCTQDIFAHAQLLDYKPVTTPMVVAQRLSSNGSRFEDVTLYRSLIGALQYLTITHPDLAHSVYSVSQYLHAPTDEHFQAVKRIIRYSIYLVDNLVSWSAKKQPTVSRSNCESEYRALASIVAEVLWLDHLLRDLHVSTPLVRFFYVTTRVPSS</sequence>
<dbReference type="EMBL" id="LIHL02000013">
    <property type="protein sequence ID" value="KAF5450045.1"/>
    <property type="molecule type" value="Genomic_DNA"/>
</dbReference>
<dbReference type="PANTHER" id="PTHR11439:SF455">
    <property type="entry name" value="RLK (RECEPTOR-LIKE PROTEIN KINASE) 8, PUTATIVE-RELATED"/>
    <property type="match status" value="1"/>
</dbReference>
<dbReference type="Pfam" id="PF07727">
    <property type="entry name" value="RVT_2"/>
    <property type="match status" value="1"/>
</dbReference>
<evidence type="ECO:0000259" key="1">
    <source>
        <dbReference type="Pfam" id="PF07727"/>
    </source>
</evidence>
<feature type="domain" description="Reverse transcriptase Ty1/copia-type" evidence="1">
    <location>
        <begin position="2"/>
        <end position="47"/>
    </location>
</feature>
<comment type="caution">
    <text evidence="2">The sequence shown here is derived from an EMBL/GenBank/DDBJ whole genome shotgun (WGS) entry which is preliminary data.</text>
</comment>
<reference evidence="2" key="2">
    <citation type="submission" date="2020-03" db="EMBL/GenBank/DDBJ databases">
        <title>Walnut 2.0.</title>
        <authorList>
            <person name="Marrano A."/>
            <person name="Britton M."/>
            <person name="Zimin A.V."/>
            <person name="Zaini P.A."/>
            <person name="Workman R."/>
            <person name="Puiu D."/>
            <person name="Bianco L."/>
            <person name="Allen B.J."/>
            <person name="Troggio M."/>
            <person name="Leslie C.A."/>
            <person name="Timp W."/>
            <person name="Dendekar A."/>
            <person name="Salzberg S.L."/>
            <person name="Neale D.B."/>
        </authorList>
    </citation>
    <scope>NUCLEOTIDE SEQUENCE</scope>
    <source>
        <tissue evidence="2">Leaves</tissue>
    </source>
</reference>
<dbReference type="InterPro" id="IPR013103">
    <property type="entry name" value="RVT_2"/>
</dbReference>
<dbReference type="Proteomes" id="UP000619265">
    <property type="component" value="Unassembled WGS sequence"/>
</dbReference>
<dbReference type="PANTHER" id="PTHR11439">
    <property type="entry name" value="GAG-POL-RELATED RETROTRANSPOSON"/>
    <property type="match status" value="1"/>
</dbReference>
<evidence type="ECO:0000313" key="3">
    <source>
        <dbReference type="Proteomes" id="UP000619265"/>
    </source>
</evidence>
<dbReference type="Gramene" id="Jr13_19590_p1">
    <property type="protein sequence ID" value="cds.Jr13_19590_p1"/>
    <property type="gene ID" value="Jr13_19590"/>
</dbReference>
<evidence type="ECO:0000313" key="2">
    <source>
        <dbReference type="EMBL" id="KAF5450045.1"/>
    </source>
</evidence>
<gene>
    <name evidence="2" type="ORF">F2P56_030426</name>
</gene>
<accession>A0A833UES0</accession>
<proteinExistence type="predicted"/>
<dbReference type="CDD" id="cd09272">
    <property type="entry name" value="RNase_HI_RT_Ty1"/>
    <property type="match status" value="1"/>
</dbReference>
<organism evidence="2 3">
    <name type="scientific">Juglans regia</name>
    <name type="common">English walnut</name>
    <dbReference type="NCBI Taxonomy" id="51240"/>
    <lineage>
        <taxon>Eukaryota</taxon>
        <taxon>Viridiplantae</taxon>
        <taxon>Streptophyta</taxon>
        <taxon>Embryophyta</taxon>
        <taxon>Tracheophyta</taxon>
        <taxon>Spermatophyta</taxon>
        <taxon>Magnoliopsida</taxon>
        <taxon>eudicotyledons</taxon>
        <taxon>Gunneridae</taxon>
        <taxon>Pentapetalae</taxon>
        <taxon>rosids</taxon>
        <taxon>fabids</taxon>
        <taxon>Fagales</taxon>
        <taxon>Juglandaceae</taxon>
        <taxon>Juglans</taxon>
    </lineage>
</organism>
<dbReference type="AlphaFoldDB" id="A0A833UES0"/>
<name>A0A833UES0_JUGRE</name>
<reference evidence="2" key="1">
    <citation type="submission" date="2015-10" db="EMBL/GenBank/DDBJ databases">
        <authorList>
            <person name="Martinez-Garcia P.J."/>
            <person name="Crepeau M.W."/>
            <person name="Puiu D."/>
            <person name="Gonzalez-Ibeas D."/>
            <person name="Whalen J."/>
            <person name="Stevens K."/>
            <person name="Paul R."/>
            <person name="Butterfield T."/>
            <person name="Britton M."/>
            <person name="Reagan R."/>
            <person name="Chakraborty S."/>
            <person name="Walawage S.L."/>
            <person name="Vasquez-Gross H.A."/>
            <person name="Cardeno C."/>
            <person name="Famula R."/>
            <person name="Pratt K."/>
            <person name="Kuruganti S."/>
            <person name="Aradhya M.K."/>
            <person name="Leslie C.A."/>
            <person name="Dandekar A.M."/>
            <person name="Salzberg S.L."/>
            <person name="Wegrzyn J.L."/>
            <person name="Langley C.H."/>
            <person name="Neale D.B."/>
        </authorList>
    </citation>
    <scope>NUCLEOTIDE SEQUENCE</scope>
    <source>
        <tissue evidence="2">Leaves</tissue>
    </source>
</reference>
<protein>
    <recommendedName>
        <fullName evidence="1">Reverse transcriptase Ty1/copia-type domain-containing protein</fullName>
    </recommendedName>
</protein>